<dbReference type="EMBL" id="CACRXK020027194">
    <property type="protein sequence ID" value="CAB4040744.1"/>
    <property type="molecule type" value="Genomic_DNA"/>
</dbReference>
<keyword evidence="3 5" id="KW-0238">DNA-binding</keyword>
<name>A0A6S7KD65_PARCT</name>
<feature type="region of interest" description="Disordered" evidence="6">
    <location>
        <begin position="146"/>
        <end position="165"/>
    </location>
</feature>
<dbReference type="InterPro" id="IPR036388">
    <property type="entry name" value="WH-like_DNA-bd_sf"/>
</dbReference>
<reference evidence="7" key="1">
    <citation type="submission" date="2020-04" db="EMBL/GenBank/DDBJ databases">
        <authorList>
            <person name="Alioto T."/>
            <person name="Alioto T."/>
            <person name="Gomez Garrido J."/>
        </authorList>
    </citation>
    <scope>NUCLEOTIDE SEQUENCE</scope>
    <source>
        <strain evidence="7">A484AB</strain>
    </source>
</reference>
<sequence>MFLLSKGGVVTLEDAANVLLEEHDERNVKYKTKVRRLYDIANILSSLKLIEKVHIRGAIGKKPGFKWIGVDIDSLVENAMPSGGNVLTFKTKHSLLPDSTVYPTANHPPTHAYIKQPYLLPSAHGSTLTPNKRWMKSASCSASFVRRSSSKDEGGVKRESSGTADRQDGFLVHEFASSVL</sequence>
<dbReference type="SUPFAM" id="SSF46785">
    <property type="entry name" value="Winged helix' DNA-binding domain"/>
    <property type="match status" value="1"/>
</dbReference>
<comment type="caution">
    <text evidence="7">The sequence shown here is derived from an EMBL/GenBank/DDBJ whole genome shotgun (WGS) entry which is preliminary data.</text>
</comment>
<evidence type="ECO:0000256" key="1">
    <source>
        <dbReference type="ARBA" id="ARBA00010940"/>
    </source>
</evidence>
<keyword evidence="8" id="KW-1185">Reference proteome</keyword>
<evidence type="ECO:0000256" key="2">
    <source>
        <dbReference type="ARBA" id="ARBA00023015"/>
    </source>
</evidence>
<evidence type="ECO:0000256" key="5">
    <source>
        <dbReference type="RuleBase" id="RU003796"/>
    </source>
</evidence>
<gene>
    <name evidence="7" type="ORF">PACLA_8A089144</name>
</gene>
<dbReference type="GO" id="GO:0000981">
    <property type="term" value="F:DNA-binding transcription factor activity, RNA polymerase II-specific"/>
    <property type="evidence" value="ECO:0007669"/>
    <property type="project" value="TreeGrafter"/>
</dbReference>
<dbReference type="SMART" id="SM01372">
    <property type="entry name" value="E2F_TDP"/>
    <property type="match status" value="1"/>
</dbReference>
<dbReference type="InterPro" id="IPR036390">
    <property type="entry name" value="WH_DNA-bd_sf"/>
</dbReference>
<keyword evidence="5" id="KW-0539">Nucleus</keyword>
<dbReference type="GO" id="GO:0000978">
    <property type="term" value="F:RNA polymerase II cis-regulatory region sequence-specific DNA binding"/>
    <property type="evidence" value="ECO:0007669"/>
    <property type="project" value="InterPro"/>
</dbReference>
<accession>A0A6S7KD65</accession>
<dbReference type="OrthoDB" id="5318at2759"/>
<evidence type="ECO:0000313" key="8">
    <source>
        <dbReference type="Proteomes" id="UP001152795"/>
    </source>
</evidence>
<keyword evidence="4 5" id="KW-0804">Transcription</keyword>
<dbReference type="PANTHER" id="PTHR12081">
    <property type="entry name" value="TRANSCRIPTION FACTOR E2F"/>
    <property type="match status" value="1"/>
</dbReference>
<comment type="subcellular location">
    <subcellularLocation>
        <location evidence="5">Nucleus</location>
    </subcellularLocation>
</comment>
<dbReference type="InterPro" id="IPR015633">
    <property type="entry name" value="E2F"/>
</dbReference>
<evidence type="ECO:0000256" key="3">
    <source>
        <dbReference type="ARBA" id="ARBA00023125"/>
    </source>
</evidence>
<feature type="compositionally biased region" description="Basic and acidic residues" evidence="6">
    <location>
        <begin position="149"/>
        <end position="165"/>
    </location>
</feature>
<evidence type="ECO:0000256" key="6">
    <source>
        <dbReference type="SAM" id="MobiDB-lite"/>
    </source>
</evidence>
<proteinExistence type="inferred from homology"/>
<dbReference type="PANTHER" id="PTHR12081:SF7">
    <property type="entry name" value="TRANSCRIPTION FACTOR EFL-3"/>
    <property type="match status" value="1"/>
</dbReference>
<protein>
    <submittedName>
        <fullName evidence="7">Transcription factor E2F7</fullName>
    </submittedName>
</protein>
<evidence type="ECO:0000313" key="7">
    <source>
        <dbReference type="EMBL" id="CAB4040744.1"/>
    </source>
</evidence>
<dbReference type="Proteomes" id="UP001152795">
    <property type="component" value="Unassembled WGS sequence"/>
</dbReference>
<dbReference type="GO" id="GO:0090575">
    <property type="term" value="C:RNA polymerase II transcription regulator complex"/>
    <property type="evidence" value="ECO:0007669"/>
    <property type="project" value="TreeGrafter"/>
</dbReference>
<comment type="similarity">
    <text evidence="1 5">Belongs to the E2F/DP family.</text>
</comment>
<organism evidence="7 8">
    <name type="scientific">Paramuricea clavata</name>
    <name type="common">Red gorgonian</name>
    <name type="synonym">Violescent sea-whip</name>
    <dbReference type="NCBI Taxonomy" id="317549"/>
    <lineage>
        <taxon>Eukaryota</taxon>
        <taxon>Metazoa</taxon>
        <taxon>Cnidaria</taxon>
        <taxon>Anthozoa</taxon>
        <taxon>Octocorallia</taxon>
        <taxon>Malacalcyonacea</taxon>
        <taxon>Plexauridae</taxon>
        <taxon>Paramuricea</taxon>
    </lineage>
</organism>
<dbReference type="Gene3D" id="1.10.10.10">
    <property type="entry name" value="Winged helix-like DNA-binding domain superfamily/Winged helix DNA-binding domain"/>
    <property type="match status" value="1"/>
</dbReference>
<keyword evidence="2 5" id="KW-0805">Transcription regulation</keyword>
<dbReference type="Pfam" id="PF02319">
    <property type="entry name" value="WHD_E2F_TDP"/>
    <property type="match status" value="1"/>
</dbReference>
<feature type="non-terminal residue" evidence="7">
    <location>
        <position position="1"/>
    </location>
</feature>
<dbReference type="InterPro" id="IPR003316">
    <property type="entry name" value="E2F_WHTH_DNA-bd_dom"/>
</dbReference>
<evidence type="ECO:0000256" key="4">
    <source>
        <dbReference type="ARBA" id="ARBA00023163"/>
    </source>
</evidence>
<dbReference type="AlphaFoldDB" id="A0A6S7KD65"/>